<dbReference type="PROSITE" id="PS50815">
    <property type="entry name" value="HORMA"/>
    <property type="match status" value="1"/>
</dbReference>
<keyword evidence="8" id="KW-1185">Reference proteome</keyword>
<evidence type="ECO:0000259" key="6">
    <source>
        <dbReference type="PROSITE" id="PS50815"/>
    </source>
</evidence>
<dbReference type="PANTHER" id="PTHR11842">
    <property type="entry name" value="MITOTIC SPINDLE ASSEMBLY CHECKPOINT PROTEIN MAD2"/>
    <property type="match status" value="1"/>
</dbReference>
<accession>A0A8C4MPD9</accession>
<reference evidence="7" key="2">
    <citation type="submission" date="2025-08" db="UniProtKB">
        <authorList>
            <consortium name="Ensembl"/>
        </authorList>
    </citation>
    <scope>IDENTIFICATION</scope>
</reference>
<evidence type="ECO:0000256" key="5">
    <source>
        <dbReference type="ARBA" id="ARBA00044264"/>
    </source>
</evidence>
<dbReference type="SUPFAM" id="SSF56019">
    <property type="entry name" value="The spindle assembly checkpoint protein mad2"/>
    <property type="match status" value="2"/>
</dbReference>
<evidence type="ECO:0000256" key="3">
    <source>
        <dbReference type="ARBA" id="ARBA00023242"/>
    </source>
</evidence>
<keyword evidence="2" id="KW-0227">DNA damage</keyword>
<evidence type="ECO:0000256" key="1">
    <source>
        <dbReference type="ARBA" id="ARBA00004123"/>
    </source>
</evidence>
<dbReference type="Gene3D" id="3.30.900.10">
    <property type="entry name" value="HORMA domain"/>
    <property type="match status" value="2"/>
</dbReference>
<evidence type="ECO:0000313" key="8">
    <source>
        <dbReference type="Proteomes" id="UP000694387"/>
    </source>
</evidence>
<dbReference type="InterPro" id="IPR045091">
    <property type="entry name" value="Mad2-like"/>
</dbReference>
<comment type="subcellular location">
    <subcellularLocation>
        <location evidence="1">Nucleus</location>
    </subcellularLocation>
</comment>
<keyword evidence="3" id="KW-0539">Nucleus</keyword>
<organism evidence="7 8">
    <name type="scientific">Equus asinus</name>
    <name type="common">Donkey</name>
    <name type="synonym">Equus africanus asinus</name>
    <dbReference type="NCBI Taxonomy" id="9793"/>
    <lineage>
        <taxon>Eukaryota</taxon>
        <taxon>Metazoa</taxon>
        <taxon>Chordata</taxon>
        <taxon>Craniata</taxon>
        <taxon>Vertebrata</taxon>
        <taxon>Euteleostomi</taxon>
        <taxon>Mammalia</taxon>
        <taxon>Eutheria</taxon>
        <taxon>Laurasiatheria</taxon>
        <taxon>Perissodactyla</taxon>
        <taxon>Equidae</taxon>
        <taxon>Equus</taxon>
    </lineage>
</organism>
<name>A0A8C4MPD9_EQUAS</name>
<dbReference type="GO" id="GO:0006974">
    <property type="term" value="P:DNA damage response"/>
    <property type="evidence" value="ECO:0007669"/>
    <property type="project" value="UniProtKB-KW"/>
</dbReference>
<dbReference type="InterPro" id="IPR003511">
    <property type="entry name" value="HORMA_dom"/>
</dbReference>
<dbReference type="Proteomes" id="UP000694387">
    <property type="component" value="Chromosome 5"/>
</dbReference>
<reference evidence="7 8" key="1">
    <citation type="journal article" date="2020" name="Nat. Commun.">
        <title>Donkey genomes provide new insights into domestication and selection for coat color.</title>
        <authorList>
            <person name="Wang"/>
            <person name="C."/>
            <person name="Li"/>
            <person name="H."/>
            <person name="Guo"/>
            <person name="Y."/>
            <person name="Huang"/>
            <person name="J."/>
            <person name="Sun"/>
            <person name="Y."/>
            <person name="Min"/>
            <person name="J."/>
            <person name="Wang"/>
            <person name="J."/>
            <person name="Fang"/>
            <person name="X."/>
            <person name="Zhao"/>
            <person name="Z."/>
            <person name="Wang"/>
            <person name="S."/>
            <person name="Zhang"/>
            <person name="Y."/>
            <person name="Liu"/>
            <person name="Q."/>
            <person name="Jiang"/>
            <person name="Q."/>
            <person name="Wang"/>
            <person name="X."/>
            <person name="Guo"/>
            <person name="Y."/>
            <person name="Yang"/>
            <person name="C."/>
            <person name="Wang"/>
            <person name="Y."/>
            <person name="Tian"/>
            <person name="F."/>
            <person name="Zhuang"/>
            <person name="G."/>
            <person name="Fan"/>
            <person name="Y."/>
            <person name="Gao"/>
            <person name="Q."/>
            <person name="Li"/>
            <person name="Y."/>
            <person name="Ju"/>
            <person name="Z."/>
            <person name="Li"/>
            <person name="J."/>
            <person name="Li"/>
            <person name="R."/>
            <person name="Hou"/>
            <person name="M."/>
            <person name="Yang"/>
            <person name="G."/>
            <person name="Liu"/>
            <person name="G."/>
            <person name="Liu"/>
            <person name="W."/>
            <person name="Guo"/>
            <person name="J."/>
            <person name="Pan"/>
            <person name="S."/>
            <person name="Fan"/>
            <person name="G."/>
            <person name="Zhang"/>
            <person name="W."/>
            <person name="Zhang"/>
            <person name="R."/>
            <person name="Yu"/>
            <person name="J."/>
            <person name="Zhang"/>
            <person name="X."/>
            <person name="Yin"/>
            <person name="Q."/>
            <person name="Ji"/>
            <person name="C."/>
            <person name="Jin"/>
            <person name="Y."/>
            <person name="Yue"/>
            <person name="G."/>
            <person name="Liu"/>
            <person name="M."/>
            <person name="Xu"/>
            <person name="J."/>
            <person name="Liu"/>
            <person name="S."/>
            <person name="Jordana"/>
            <person name="J."/>
            <person name="Noce"/>
            <person name="A."/>
            <person name="Amills"/>
            <person name="M."/>
            <person name="Wu"/>
            <person name="D.D."/>
            <person name="Li"/>
            <person name="S."/>
            <person name="Zhou"/>
            <person name="X. and Zhong"/>
            <person name="J."/>
        </authorList>
    </citation>
    <scope>NUCLEOTIDE SEQUENCE [LARGE SCALE GENOMIC DNA]</scope>
</reference>
<dbReference type="GO" id="GO:0005634">
    <property type="term" value="C:nucleus"/>
    <property type="evidence" value="ECO:0007669"/>
    <property type="project" value="UniProtKB-SubCell"/>
</dbReference>
<sequence length="404" mass="44779">MTTLTRQDLNFGQVVADVLCEFLEVAVHLILYVREVYPVGIFQKRKKYNVPVQMSCHPELNQYIQDTLHCVKPLLEKVRAPGRQPTSPLVCSSMLTDPTPGWGDVETIRGPHDPKIQKAVLWTATPQPTLGTGPRARGPHLQGVLCPRALVSGVGCLSGACGEGSGFFSHLFLSATTPKFSLGSAPQGFLLPETSRDPHRAHASSPLSLSYSRLGCLLEFLKPASWALRELGLEAEQGCECTLSHASLGRDGVAAGWGSWFWSRGFRSLQNDVEKVVVVILDKEHRPVEKFVFEITQPPLLSISSDSLLSHVEQLLRAFILKISVCDAVLDHNPPGCTFTVLVHTREAATRNMEKIQVIKDFPWILADEQDVHMHDPRLIPLKTMTSDILKMQLYVEERAHKSS</sequence>
<dbReference type="GO" id="GO:0016035">
    <property type="term" value="C:zeta DNA polymerase complex"/>
    <property type="evidence" value="ECO:0007669"/>
    <property type="project" value="TreeGrafter"/>
</dbReference>
<evidence type="ECO:0000313" key="7">
    <source>
        <dbReference type="Ensembl" id="ENSEASP00005026070.2"/>
    </source>
</evidence>
<reference evidence="7" key="3">
    <citation type="submission" date="2025-09" db="UniProtKB">
        <authorList>
            <consortium name="Ensembl"/>
        </authorList>
    </citation>
    <scope>IDENTIFICATION</scope>
</reference>
<dbReference type="InterPro" id="IPR036570">
    <property type="entry name" value="HORMA_dom_sf"/>
</dbReference>
<evidence type="ECO:0000256" key="4">
    <source>
        <dbReference type="ARBA" id="ARBA00044131"/>
    </source>
</evidence>
<dbReference type="Ensembl" id="ENSEAST00005028304.2">
    <property type="protein sequence ID" value="ENSEASP00005026070.2"/>
    <property type="gene ID" value="ENSEASG00005017785.2"/>
</dbReference>
<dbReference type="GO" id="GO:0010717">
    <property type="term" value="P:regulation of epithelial to mesenchymal transition"/>
    <property type="evidence" value="ECO:0007669"/>
    <property type="project" value="UniProtKB-ARBA"/>
</dbReference>
<dbReference type="FunFam" id="3.30.900.10:FF:000003">
    <property type="entry name" value="Mitotic spindle assembly checkpoint protein MAD2B"/>
    <property type="match status" value="1"/>
</dbReference>
<proteinExistence type="predicted"/>
<protein>
    <recommendedName>
        <fullName evidence="4">Mitotic spindle assembly checkpoint protein MAD2B</fullName>
    </recommendedName>
    <alternativeName>
        <fullName evidence="5">Mitotic arrest deficient 2-like protein 2</fullName>
    </alternativeName>
</protein>
<dbReference type="AlphaFoldDB" id="A0A8C4MPD9"/>
<evidence type="ECO:0000256" key="2">
    <source>
        <dbReference type="ARBA" id="ARBA00022763"/>
    </source>
</evidence>
<dbReference type="PANTHER" id="PTHR11842:SF15">
    <property type="entry name" value="MITOTIC SPINDLE ASSEMBLY CHECKPOINT PROTEIN MAD2B"/>
    <property type="match status" value="1"/>
</dbReference>
<dbReference type="GeneTree" id="ENSGT00940000153395"/>
<gene>
    <name evidence="7" type="primary">MAD2L2</name>
</gene>
<feature type="domain" description="HORMA" evidence="6">
    <location>
        <begin position="13"/>
        <end position="396"/>
    </location>
</feature>